<dbReference type="RefSeq" id="WP_020583078.1">
    <property type="nucleotide sequence ID" value="NZ_JOJP01000001.1"/>
</dbReference>
<feature type="transmembrane region" description="Helical" evidence="10">
    <location>
        <begin position="282"/>
        <end position="307"/>
    </location>
</feature>
<evidence type="ECO:0000256" key="5">
    <source>
        <dbReference type="ARBA" id="ARBA00022475"/>
    </source>
</evidence>
<dbReference type="PIRSF" id="PIRSF006603">
    <property type="entry name" value="DinF"/>
    <property type="match status" value="1"/>
</dbReference>
<evidence type="ECO:0000313" key="12">
    <source>
        <dbReference type="Proteomes" id="UP000027997"/>
    </source>
</evidence>
<keyword evidence="7 10" id="KW-1133">Transmembrane helix</keyword>
<evidence type="ECO:0000256" key="8">
    <source>
        <dbReference type="ARBA" id="ARBA00023136"/>
    </source>
</evidence>
<keyword evidence="6 10" id="KW-0812">Transmembrane</keyword>
<evidence type="ECO:0000256" key="9">
    <source>
        <dbReference type="ARBA" id="ARBA00023251"/>
    </source>
</evidence>
<feature type="transmembrane region" description="Helical" evidence="10">
    <location>
        <begin position="58"/>
        <end position="80"/>
    </location>
</feature>
<organism evidence="11 12">
    <name type="scientific">Endozoicomonas elysicola</name>
    <dbReference type="NCBI Taxonomy" id="305900"/>
    <lineage>
        <taxon>Bacteria</taxon>
        <taxon>Pseudomonadati</taxon>
        <taxon>Pseudomonadota</taxon>
        <taxon>Gammaproteobacteria</taxon>
        <taxon>Oceanospirillales</taxon>
        <taxon>Endozoicomonadaceae</taxon>
        <taxon>Endozoicomonas</taxon>
    </lineage>
</organism>
<feature type="transmembrane region" description="Helical" evidence="10">
    <location>
        <begin position="255"/>
        <end position="276"/>
    </location>
</feature>
<keyword evidence="5" id="KW-1003">Cell membrane</keyword>
<keyword evidence="9" id="KW-0046">Antibiotic resistance</keyword>
<comment type="subcellular location">
    <subcellularLocation>
        <location evidence="1">Cell inner membrane</location>
        <topology evidence="1">Multi-pass membrane protein</topology>
    </subcellularLocation>
</comment>
<evidence type="ECO:0000256" key="4">
    <source>
        <dbReference type="ARBA" id="ARBA00022448"/>
    </source>
</evidence>
<dbReference type="CDD" id="cd13143">
    <property type="entry name" value="MATE_MepA_like"/>
    <property type="match status" value="1"/>
</dbReference>
<dbReference type="InterPro" id="IPR045070">
    <property type="entry name" value="MATE_MepA-like"/>
</dbReference>
<dbReference type="EMBL" id="JOJP01000001">
    <property type="protein sequence ID" value="KEI71475.1"/>
    <property type="molecule type" value="Genomic_DNA"/>
</dbReference>
<name>A0A081KBE9_9GAMM</name>
<dbReference type="Proteomes" id="UP000027997">
    <property type="component" value="Unassembled WGS sequence"/>
</dbReference>
<evidence type="ECO:0000256" key="2">
    <source>
        <dbReference type="ARBA" id="ARBA00008417"/>
    </source>
</evidence>
<sequence>MSVHTTDDKMTSGSTTVDFFRFVVPSILGLVALSSAGIVDGIFVGNYVGATALAAVNLVVPLYSVFFGLCVMMLVGGAVVAGKALGAGDTRKASNIFTKSLTVIVIFALIVASLAFLFAGNIAAFVGAEGEALPLTTEYIRIISPFMFFMGLAYTLSYFSRVDDAPNYALAGLVLTALTNIALDALFIKVWGWGVSGAAFASGIAYTVGTAFLVIRFFGKQARIRLIKPYGSWFELFRAAYNGFSEFINEMSGGLVMFVINWILMIEAGTTGVAAFTIVNYILWLSIMVAYGTAEALGPLVSVNFGARKPERIASFMKLGVGLAIMVGITFATVLLVYPEELASVFIRSDEVATLALTMSIIAVIWPAFLFNGINITLSGYFTGMHAATQSALIAMSRSLVLPLVLIILFWKTLGLEGAFLALPVAEILTFALSVTLFYRATPKMMVSKDVAAGNNEIDSLGGVHN</sequence>
<dbReference type="GO" id="GO:0046677">
    <property type="term" value="P:response to antibiotic"/>
    <property type="evidence" value="ECO:0007669"/>
    <property type="project" value="UniProtKB-KW"/>
</dbReference>
<evidence type="ECO:0000256" key="7">
    <source>
        <dbReference type="ARBA" id="ARBA00022989"/>
    </source>
</evidence>
<dbReference type="STRING" id="305900.GV64_12640"/>
<evidence type="ECO:0000256" key="1">
    <source>
        <dbReference type="ARBA" id="ARBA00004429"/>
    </source>
</evidence>
<feature type="transmembrane region" description="Helical" evidence="10">
    <location>
        <begin position="139"/>
        <end position="156"/>
    </location>
</feature>
<dbReference type="PANTHER" id="PTHR43823">
    <property type="entry name" value="SPORULATION PROTEIN YKVU"/>
    <property type="match status" value="1"/>
</dbReference>
<keyword evidence="4" id="KW-0813">Transport</keyword>
<keyword evidence="12" id="KW-1185">Reference proteome</keyword>
<dbReference type="InterPro" id="IPR048279">
    <property type="entry name" value="MdtK-like"/>
</dbReference>
<feature type="transmembrane region" description="Helical" evidence="10">
    <location>
        <begin position="319"/>
        <end position="338"/>
    </location>
</feature>
<feature type="transmembrane region" description="Helical" evidence="10">
    <location>
        <begin position="168"/>
        <end position="191"/>
    </location>
</feature>
<dbReference type="AlphaFoldDB" id="A0A081KBE9"/>
<feature type="transmembrane region" description="Helical" evidence="10">
    <location>
        <begin position="353"/>
        <end position="371"/>
    </location>
</feature>
<dbReference type="GO" id="GO:0015297">
    <property type="term" value="F:antiporter activity"/>
    <property type="evidence" value="ECO:0007669"/>
    <property type="project" value="InterPro"/>
</dbReference>
<evidence type="ECO:0000256" key="10">
    <source>
        <dbReference type="SAM" id="Phobius"/>
    </source>
</evidence>
<keyword evidence="8 10" id="KW-0472">Membrane</keyword>
<dbReference type="Pfam" id="PF01554">
    <property type="entry name" value="MatE"/>
    <property type="match status" value="2"/>
</dbReference>
<dbReference type="GO" id="GO:0042910">
    <property type="term" value="F:xenobiotic transmembrane transporter activity"/>
    <property type="evidence" value="ECO:0007669"/>
    <property type="project" value="InterPro"/>
</dbReference>
<dbReference type="InterPro" id="IPR051327">
    <property type="entry name" value="MATE_MepA_subfamily"/>
</dbReference>
<protein>
    <recommendedName>
        <fullName evidence="3">Multidrug export protein MepA</fullName>
    </recommendedName>
</protein>
<feature type="transmembrane region" description="Helical" evidence="10">
    <location>
        <begin position="418"/>
        <end position="439"/>
    </location>
</feature>
<dbReference type="eggNOG" id="COG0534">
    <property type="taxonomic scope" value="Bacteria"/>
</dbReference>
<dbReference type="GO" id="GO:0005886">
    <property type="term" value="C:plasma membrane"/>
    <property type="evidence" value="ECO:0007669"/>
    <property type="project" value="UniProtKB-SubCell"/>
</dbReference>
<feature type="transmembrane region" description="Helical" evidence="10">
    <location>
        <begin position="101"/>
        <end position="127"/>
    </location>
</feature>
<feature type="transmembrane region" description="Helical" evidence="10">
    <location>
        <begin position="19"/>
        <end position="38"/>
    </location>
</feature>
<proteinExistence type="inferred from homology"/>
<feature type="transmembrane region" description="Helical" evidence="10">
    <location>
        <begin position="392"/>
        <end position="412"/>
    </location>
</feature>
<accession>A0A081KBE9</accession>
<comment type="similarity">
    <text evidence="2">Belongs to the multi antimicrobial extrusion (MATE) (TC 2.A.66.1) family. MepA subfamily.</text>
</comment>
<dbReference type="InterPro" id="IPR002528">
    <property type="entry name" value="MATE_fam"/>
</dbReference>
<dbReference type="PANTHER" id="PTHR43823:SF3">
    <property type="entry name" value="MULTIDRUG EXPORT PROTEIN MEPA"/>
    <property type="match status" value="1"/>
</dbReference>
<evidence type="ECO:0000256" key="6">
    <source>
        <dbReference type="ARBA" id="ARBA00022692"/>
    </source>
</evidence>
<evidence type="ECO:0000256" key="3">
    <source>
        <dbReference type="ARBA" id="ARBA00022106"/>
    </source>
</evidence>
<reference evidence="11 12" key="1">
    <citation type="submission" date="2014-06" db="EMBL/GenBank/DDBJ databases">
        <title>Whole Genome Sequences of Three Symbiotic Endozoicomonas Bacteria.</title>
        <authorList>
            <person name="Neave M.J."/>
            <person name="Apprill A."/>
            <person name="Voolstra C.R."/>
        </authorList>
    </citation>
    <scope>NUCLEOTIDE SEQUENCE [LARGE SCALE GENOMIC DNA]</scope>
    <source>
        <strain evidence="11 12">DSM 22380</strain>
    </source>
</reference>
<feature type="transmembrane region" description="Helical" evidence="10">
    <location>
        <begin position="197"/>
        <end position="218"/>
    </location>
</feature>
<gene>
    <name evidence="11" type="ORF">GV64_12640</name>
</gene>
<dbReference type="NCBIfam" id="TIGR00797">
    <property type="entry name" value="matE"/>
    <property type="match status" value="1"/>
</dbReference>
<evidence type="ECO:0000313" key="11">
    <source>
        <dbReference type="EMBL" id="KEI71475.1"/>
    </source>
</evidence>
<comment type="caution">
    <text evidence="11">The sequence shown here is derived from an EMBL/GenBank/DDBJ whole genome shotgun (WGS) entry which is preliminary data.</text>
</comment>